<keyword evidence="1" id="KW-1133">Transmembrane helix</keyword>
<feature type="transmembrane region" description="Helical" evidence="1">
    <location>
        <begin position="188"/>
        <end position="207"/>
    </location>
</feature>
<dbReference type="Pfam" id="PF05608">
    <property type="entry name" value="RTE1"/>
    <property type="match status" value="1"/>
</dbReference>
<keyword evidence="1" id="KW-0472">Membrane</keyword>
<accession>A0A7S2XHF1</accession>
<dbReference type="EMBL" id="HBHP01033682">
    <property type="protein sequence ID" value="CAD9776723.1"/>
    <property type="molecule type" value="Transcribed_RNA"/>
</dbReference>
<dbReference type="PANTHER" id="PTHR20921:SF0">
    <property type="entry name" value="TRANSMEMBRANE PROTEIN 222"/>
    <property type="match status" value="1"/>
</dbReference>
<evidence type="ECO:0000256" key="1">
    <source>
        <dbReference type="SAM" id="Phobius"/>
    </source>
</evidence>
<evidence type="ECO:0000313" key="2">
    <source>
        <dbReference type="EMBL" id="CAD9776723.1"/>
    </source>
</evidence>
<protein>
    <submittedName>
        <fullName evidence="2">Uncharacterized protein</fullName>
    </submittedName>
</protein>
<dbReference type="AlphaFoldDB" id="A0A7S2XHF1"/>
<sequence length="208" mass="23414">MKYCVADVSFDLEGGDEDARPSDEHAEMKNMIGGDDNSSHSMPDMEIDPRNERYPFSIVWGPLPCLTWCMPCVGHMGIADSRGRVHDFAGPYTVNTGHFMTGRVVMYYQINKQELELLKAKGEPGRVWDQAIALGDRTYSNLMHNICCQNCHHHTAQCTKNAGMKINWWQAAVLVFFKGKCVSMDRTLFAFGPFVLIAVFIILMSILA</sequence>
<dbReference type="PANTHER" id="PTHR20921">
    <property type="entry name" value="TRANSMEMBRANE PROTEIN 222"/>
    <property type="match status" value="1"/>
</dbReference>
<organism evidence="2">
    <name type="scientific">Lotharella oceanica</name>
    <dbReference type="NCBI Taxonomy" id="641309"/>
    <lineage>
        <taxon>Eukaryota</taxon>
        <taxon>Sar</taxon>
        <taxon>Rhizaria</taxon>
        <taxon>Cercozoa</taxon>
        <taxon>Chlorarachniophyceae</taxon>
        <taxon>Lotharella</taxon>
    </lineage>
</organism>
<dbReference type="InterPro" id="IPR008496">
    <property type="entry name" value="TMEM222/RTE1"/>
</dbReference>
<reference evidence="2" key="1">
    <citation type="submission" date="2021-01" db="EMBL/GenBank/DDBJ databases">
        <authorList>
            <person name="Corre E."/>
            <person name="Pelletier E."/>
            <person name="Niang G."/>
            <person name="Scheremetjew M."/>
            <person name="Finn R."/>
            <person name="Kale V."/>
            <person name="Holt S."/>
            <person name="Cochrane G."/>
            <person name="Meng A."/>
            <person name="Brown T."/>
            <person name="Cohen L."/>
        </authorList>
    </citation>
    <scope>NUCLEOTIDE SEQUENCE</scope>
    <source>
        <strain evidence="2">CCMP622</strain>
    </source>
</reference>
<gene>
    <name evidence="2" type="ORF">LSP00402_LOCUS20737</name>
</gene>
<keyword evidence="1" id="KW-0812">Transmembrane</keyword>
<proteinExistence type="predicted"/>
<name>A0A7S2XHF1_9EUKA</name>